<evidence type="ECO:0000259" key="4">
    <source>
        <dbReference type="Pfam" id="PF14432"/>
    </source>
</evidence>
<dbReference type="Proteomes" id="UP000825729">
    <property type="component" value="Unassembled WGS sequence"/>
</dbReference>
<dbReference type="Gene3D" id="1.25.40.10">
    <property type="entry name" value="Tetratricopeptide repeat domain"/>
    <property type="match status" value="5"/>
</dbReference>
<feature type="domain" description="DYW" evidence="4">
    <location>
        <begin position="716"/>
        <end position="809"/>
    </location>
</feature>
<dbReference type="Pfam" id="PF20430">
    <property type="entry name" value="Eplus_motif"/>
    <property type="match status" value="1"/>
</dbReference>
<feature type="compositionally biased region" description="Polar residues" evidence="3">
    <location>
        <begin position="20"/>
        <end position="29"/>
    </location>
</feature>
<evidence type="ECO:0000313" key="5">
    <source>
        <dbReference type="EMBL" id="KAG9456116.1"/>
    </source>
</evidence>
<sequence>MAATPSFPSPSLPYSKPPRVSTSNSRTLKSNQSSNYYHFLSLLQSWKTLLHVKSIHAQILKNGLEYNVNLSACLYDGYTAQNDVRTARNLLSCVQKPDVLSWNLLIKACSRSRQFGQCLELFVQMQQAGFDADEFTYPCVLNSCVEPSLLPAGQNVHGRIVKSGLECNVYVSSALINMYATCKRVDYAKKVFDEMGDKDLVSWNSIITGLLKDERFVEAVNAFVEMRGQDVGPNRTSLSSAISACGREKDLELGQQIHGLVVKFGDEIVEDVSVNTSLVFMYAKCGDMNSSIKVFGSMPERNAVSWNAVISGCVQNRKMEEAWDLFKQMQLEDVEVGEITLTTMIIACKTLFAVKMIHAYLVKMGLTGEEIIGAALIEMYGNCGSLDDARIVFDETSRGEMGAWNSMLLGYVRNGQPREALDLFSQFEKTGLRPDPITLVGVLSACTNLGSIQQGRYVHDYIISKGIEVNVVLGTALIDMYARCGSVEMAKEIFEGMNVKDLVTWSVMIAGHGANGQAKEAADLFSRMVKDGFQPDNVTFTSLLSACSHAGLVKEGWDFFNQMTNVYGLTPKSEQYACMVDLLGRAGQLDEAVDFIKAMPIEPGMSVWGSLLGACRIHNNMDLGAYAAEKLFDLDPEDPGYYVLLSNLYAFSGRRDDANRVRDLMKTRGLRKPPGCSWVELGGTIHEFYVGDESHPQSRMIHKKLSELEERMKELGYVADTNLVLHDVEEEVKKEFLSKHSERLAIAFGLINSTDPGEPIRVTKNLRVCPDCHRATKLISKIVRRRIIVRDAHRFHHFDNGICSCGDYW</sequence>
<dbReference type="FunFam" id="1.25.40.10:FF:000344">
    <property type="entry name" value="Pentatricopeptide repeat-containing protein"/>
    <property type="match status" value="1"/>
</dbReference>
<evidence type="ECO:0000256" key="3">
    <source>
        <dbReference type="SAM" id="MobiDB-lite"/>
    </source>
</evidence>
<evidence type="ECO:0000313" key="6">
    <source>
        <dbReference type="Proteomes" id="UP000825729"/>
    </source>
</evidence>
<dbReference type="EMBL" id="JAINDJ010000002">
    <property type="protein sequence ID" value="KAG9456116.1"/>
    <property type="molecule type" value="Genomic_DNA"/>
</dbReference>
<dbReference type="FunFam" id="1.25.40.10:FF:000031">
    <property type="entry name" value="Pentatricopeptide repeat-containing protein mitochondrial"/>
    <property type="match status" value="1"/>
</dbReference>
<dbReference type="Pfam" id="PF01535">
    <property type="entry name" value="PPR"/>
    <property type="match status" value="4"/>
</dbReference>
<feature type="region of interest" description="Disordered" evidence="3">
    <location>
        <begin position="1"/>
        <end position="29"/>
    </location>
</feature>
<dbReference type="InterPro" id="IPR046848">
    <property type="entry name" value="E_motif"/>
</dbReference>
<evidence type="ECO:0000256" key="2">
    <source>
        <dbReference type="PROSITE-ProRule" id="PRU00708"/>
    </source>
</evidence>
<dbReference type="GO" id="GO:0031425">
    <property type="term" value="P:chloroplast RNA processing"/>
    <property type="evidence" value="ECO:0007669"/>
    <property type="project" value="UniProtKB-ARBA"/>
</dbReference>
<dbReference type="FunFam" id="1.25.40.10:FF:001050">
    <property type="entry name" value="Pentatricopeptide repeat-containing protein At2g33760"/>
    <property type="match status" value="1"/>
</dbReference>
<feature type="repeat" description="PPR" evidence="2">
    <location>
        <begin position="199"/>
        <end position="233"/>
    </location>
</feature>
<feature type="repeat" description="PPR" evidence="2">
    <location>
        <begin position="501"/>
        <end position="535"/>
    </location>
</feature>
<dbReference type="NCBIfam" id="TIGR00756">
    <property type="entry name" value="PPR"/>
    <property type="match status" value="6"/>
</dbReference>
<dbReference type="GO" id="GO:0009451">
    <property type="term" value="P:RNA modification"/>
    <property type="evidence" value="ECO:0007669"/>
    <property type="project" value="InterPro"/>
</dbReference>
<keyword evidence="1" id="KW-0677">Repeat</keyword>
<dbReference type="GO" id="GO:0008270">
    <property type="term" value="F:zinc ion binding"/>
    <property type="evidence" value="ECO:0007669"/>
    <property type="project" value="InterPro"/>
</dbReference>
<dbReference type="PROSITE" id="PS51375">
    <property type="entry name" value="PPR"/>
    <property type="match status" value="6"/>
</dbReference>
<feature type="repeat" description="PPR" evidence="2">
    <location>
        <begin position="98"/>
        <end position="132"/>
    </location>
</feature>
<dbReference type="Pfam" id="PF13041">
    <property type="entry name" value="PPR_2"/>
    <property type="match status" value="4"/>
</dbReference>
<feature type="repeat" description="PPR" evidence="2">
    <location>
        <begin position="302"/>
        <end position="336"/>
    </location>
</feature>
<feature type="repeat" description="PPR" evidence="2">
    <location>
        <begin position="400"/>
        <end position="434"/>
    </location>
</feature>
<dbReference type="GO" id="GO:0003723">
    <property type="term" value="F:RNA binding"/>
    <property type="evidence" value="ECO:0007669"/>
    <property type="project" value="InterPro"/>
</dbReference>
<dbReference type="InterPro" id="IPR002885">
    <property type="entry name" value="PPR_rpt"/>
</dbReference>
<dbReference type="InterPro" id="IPR046849">
    <property type="entry name" value="E2_motif"/>
</dbReference>
<dbReference type="InterPro" id="IPR011990">
    <property type="entry name" value="TPR-like_helical_dom_sf"/>
</dbReference>
<dbReference type="InterPro" id="IPR046960">
    <property type="entry name" value="PPR_At4g14850-like_plant"/>
</dbReference>
<reference evidence="5 6" key="1">
    <citation type="submission" date="2021-07" db="EMBL/GenBank/DDBJ databases">
        <title>The Aristolochia fimbriata genome: insights into angiosperm evolution, floral development and chemical biosynthesis.</title>
        <authorList>
            <person name="Jiao Y."/>
        </authorList>
    </citation>
    <scope>NUCLEOTIDE SEQUENCE [LARGE SCALE GENOMIC DNA]</scope>
    <source>
        <strain evidence="5">IBCAS-2021</strain>
        <tissue evidence="5">Leaf</tissue>
    </source>
</reference>
<dbReference type="SUPFAM" id="SSF48452">
    <property type="entry name" value="TPR-like"/>
    <property type="match status" value="1"/>
</dbReference>
<dbReference type="AlphaFoldDB" id="A0AAV7F7S4"/>
<dbReference type="Pfam" id="PF14432">
    <property type="entry name" value="DYW_deaminase"/>
    <property type="match status" value="1"/>
</dbReference>
<evidence type="ECO:0000256" key="1">
    <source>
        <dbReference type="ARBA" id="ARBA00022737"/>
    </source>
</evidence>
<organism evidence="5 6">
    <name type="scientific">Aristolochia fimbriata</name>
    <name type="common">White veined hardy Dutchman's pipe vine</name>
    <dbReference type="NCBI Taxonomy" id="158543"/>
    <lineage>
        <taxon>Eukaryota</taxon>
        <taxon>Viridiplantae</taxon>
        <taxon>Streptophyta</taxon>
        <taxon>Embryophyta</taxon>
        <taxon>Tracheophyta</taxon>
        <taxon>Spermatophyta</taxon>
        <taxon>Magnoliopsida</taxon>
        <taxon>Magnoliidae</taxon>
        <taxon>Piperales</taxon>
        <taxon>Aristolochiaceae</taxon>
        <taxon>Aristolochia</taxon>
    </lineage>
</organism>
<dbReference type="PANTHER" id="PTHR47926">
    <property type="entry name" value="PENTATRICOPEPTIDE REPEAT-CONTAINING PROTEIN"/>
    <property type="match status" value="1"/>
</dbReference>
<name>A0AAV7F7S4_ARIFI</name>
<dbReference type="Pfam" id="PF20431">
    <property type="entry name" value="E_motif"/>
    <property type="match status" value="1"/>
</dbReference>
<feature type="repeat" description="PPR" evidence="2">
    <location>
        <begin position="536"/>
        <end position="571"/>
    </location>
</feature>
<proteinExistence type="predicted"/>
<comment type="caution">
    <text evidence="5">The sequence shown here is derived from an EMBL/GenBank/DDBJ whole genome shotgun (WGS) entry which is preliminary data.</text>
</comment>
<dbReference type="PANTHER" id="PTHR47926:SF347">
    <property type="entry name" value="PENTATRICOPEPTIDE REPEAT-CONTAINING PROTEIN"/>
    <property type="match status" value="1"/>
</dbReference>
<dbReference type="FunFam" id="1.25.40.10:FF:000231">
    <property type="entry name" value="Pentatricopeptide repeat-containing protein chloroplastic"/>
    <property type="match status" value="1"/>
</dbReference>
<dbReference type="FunFam" id="1.25.40.10:FF:000073">
    <property type="entry name" value="Pentatricopeptide repeat-containing protein chloroplastic"/>
    <property type="match status" value="1"/>
</dbReference>
<gene>
    <name evidence="5" type="ORF">H6P81_000624</name>
</gene>
<keyword evidence="6" id="KW-1185">Reference proteome</keyword>
<dbReference type="InterPro" id="IPR032867">
    <property type="entry name" value="DYW_dom"/>
</dbReference>
<protein>
    <recommendedName>
        <fullName evidence="4">DYW domain-containing protein</fullName>
    </recommendedName>
</protein>
<accession>A0AAV7F7S4</accession>